<evidence type="ECO:0000313" key="2">
    <source>
        <dbReference type="Proteomes" id="UP000826656"/>
    </source>
</evidence>
<proteinExistence type="predicted"/>
<keyword evidence="2" id="KW-1185">Reference proteome</keyword>
<protein>
    <submittedName>
        <fullName evidence="1">Uncharacterized protein</fullName>
    </submittedName>
</protein>
<dbReference type="PANTHER" id="PTHR47481">
    <property type="match status" value="1"/>
</dbReference>
<reference evidence="1 2" key="1">
    <citation type="journal article" date="2021" name="bioRxiv">
        <title>Chromosome-scale and haplotype-resolved genome assembly of a tetraploid potato cultivar.</title>
        <authorList>
            <person name="Sun H."/>
            <person name="Jiao W.-B."/>
            <person name="Krause K."/>
            <person name="Campoy J.A."/>
            <person name="Goel M."/>
            <person name="Folz-Donahue K."/>
            <person name="Kukat C."/>
            <person name="Huettel B."/>
            <person name="Schneeberger K."/>
        </authorList>
    </citation>
    <scope>NUCLEOTIDE SEQUENCE [LARGE SCALE GENOMIC DNA]</scope>
    <source>
        <strain evidence="1">SolTubOtavaFocal</strain>
        <tissue evidence="1">Leaves</tissue>
    </source>
</reference>
<accession>A0ABQ7W6G0</accession>
<comment type="caution">
    <text evidence="1">The sequence shown here is derived from an EMBL/GenBank/DDBJ whole genome shotgun (WGS) entry which is preliminary data.</text>
</comment>
<evidence type="ECO:0000313" key="1">
    <source>
        <dbReference type="EMBL" id="KAH0776292.1"/>
    </source>
</evidence>
<dbReference type="PANTHER" id="PTHR47481:SF29">
    <property type="entry name" value="RETROTRANSPOSON GAG DOMAIN-CONTAINING PROTEIN"/>
    <property type="match status" value="1"/>
</dbReference>
<name>A0ABQ7W6G0_SOLTU</name>
<organism evidence="1 2">
    <name type="scientific">Solanum tuberosum</name>
    <name type="common">Potato</name>
    <dbReference type="NCBI Taxonomy" id="4113"/>
    <lineage>
        <taxon>Eukaryota</taxon>
        <taxon>Viridiplantae</taxon>
        <taxon>Streptophyta</taxon>
        <taxon>Embryophyta</taxon>
        <taxon>Tracheophyta</taxon>
        <taxon>Spermatophyta</taxon>
        <taxon>Magnoliopsida</taxon>
        <taxon>eudicotyledons</taxon>
        <taxon>Gunneridae</taxon>
        <taxon>Pentapetalae</taxon>
        <taxon>asterids</taxon>
        <taxon>lamiids</taxon>
        <taxon>Solanales</taxon>
        <taxon>Solanaceae</taxon>
        <taxon>Solanoideae</taxon>
        <taxon>Solaneae</taxon>
        <taxon>Solanum</taxon>
    </lineage>
</organism>
<gene>
    <name evidence="1" type="ORF">KY290_007703</name>
</gene>
<dbReference type="EMBL" id="JAIVGD010000003">
    <property type="protein sequence ID" value="KAH0776292.1"/>
    <property type="molecule type" value="Genomic_DNA"/>
</dbReference>
<dbReference type="Proteomes" id="UP000826656">
    <property type="component" value="Unassembled WGS sequence"/>
</dbReference>
<sequence>METYAKPSRARIMSLRESLRNLKKGNLSILHIYKRSNKICSTLVFAGIQVSVDELFLHAHRGLPSEYDTITSALTGSVRWENALRIFSLSVTPQHPLDEEKKRSLVIYVRRREKELSLGVDFPLKKRRRLIGFSLSSQICSSIDEYSQNRHRELKKQREMAAAAKEKEKKTYNSTTNGIAVSMVMKYADNIVKIEKDGYQWRNMNAEMVTWTELEPEYLTNSSDE</sequence>